<dbReference type="OrthoDB" id="3693562at2"/>
<protein>
    <submittedName>
        <fullName evidence="3">PPOX class F420-dependent oxidoreductase</fullName>
        <ecNumber evidence="3">1.-.-.-</ecNumber>
    </submittedName>
</protein>
<name>A0A5N0VPJ0_9PSEU</name>
<dbReference type="Gene3D" id="2.30.110.10">
    <property type="entry name" value="Electron Transport, Fmn-binding Protein, Chain A"/>
    <property type="match status" value="1"/>
</dbReference>
<evidence type="ECO:0000256" key="1">
    <source>
        <dbReference type="ARBA" id="ARBA00023002"/>
    </source>
</evidence>
<dbReference type="GO" id="GO:0070967">
    <property type="term" value="F:coenzyme F420 binding"/>
    <property type="evidence" value="ECO:0007669"/>
    <property type="project" value="TreeGrafter"/>
</dbReference>
<dbReference type="Proteomes" id="UP000319769">
    <property type="component" value="Unassembled WGS sequence"/>
</dbReference>
<gene>
    <name evidence="3" type="ORF">FPZ12_000570</name>
</gene>
<dbReference type="InterPro" id="IPR024031">
    <property type="entry name" value="MSMEG_5819/OxyR"/>
</dbReference>
<sequence length="138" mass="15291">MIFTDYELGYLKTQSLGRLATVAPDGSPQSRPLGFEVNSDGTIDIGGPELSKSQKWRNIAANPRVSFVIDDMTPDEPGAVKPGWGRGIEIRGTAELVTGHKPAYGGEWFSNETIRIHPRRILSWHLDADQLQYNRNVA</sequence>
<keyword evidence="4" id="KW-1185">Reference proteome</keyword>
<dbReference type="PANTHER" id="PTHR35176:SF6">
    <property type="entry name" value="HEME OXYGENASE HI_0854-RELATED"/>
    <property type="match status" value="1"/>
</dbReference>
<dbReference type="PANTHER" id="PTHR35176">
    <property type="entry name" value="HEME OXYGENASE HI_0854-RELATED"/>
    <property type="match status" value="1"/>
</dbReference>
<dbReference type="InterPro" id="IPR012349">
    <property type="entry name" value="Split_barrel_FMN-bd"/>
</dbReference>
<keyword evidence="1 3" id="KW-0560">Oxidoreductase</keyword>
<dbReference type="SUPFAM" id="SSF50475">
    <property type="entry name" value="FMN-binding split barrel"/>
    <property type="match status" value="1"/>
</dbReference>
<organism evidence="3 4">
    <name type="scientific">Amycolatopsis acidicola</name>
    <dbReference type="NCBI Taxonomy" id="2596893"/>
    <lineage>
        <taxon>Bacteria</taxon>
        <taxon>Bacillati</taxon>
        <taxon>Actinomycetota</taxon>
        <taxon>Actinomycetes</taxon>
        <taxon>Pseudonocardiales</taxon>
        <taxon>Pseudonocardiaceae</taxon>
        <taxon>Amycolatopsis</taxon>
    </lineage>
</organism>
<dbReference type="GO" id="GO:0005829">
    <property type="term" value="C:cytosol"/>
    <property type="evidence" value="ECO:0007669"/>
    <property type="project" value="TreeGrafter"/>
</dbReference>
<dbReference type="AlphaFoldDB" id="A0A5N0VPJ0"/>
<dbReference type="NCBIfam" id="TIGR04023">
    <property type="entry name" value="PPOX_MSMEG_5819"/>
    <property type="match status" value="1"/>
</dbReference>
<proteinExistence type="predicted"/>
<dbReference type="RefSeq" id="WP_144745393.1">
    <property type="nucleotide sequence ID" value="NZ_VMNW02000001.1"/>
</dbReference>
<dbReference type="GO" id="GO:0016627">
    <property type="term" value="F:oxidoreductase activity, acting on the CH-CH group of donors"/>
    <property type="evidence" value="ECO:0007669"/>
    <property type="project" value="TreeGrafter"/>
</dbReference>
<comment type="caution">
    <text evidence="3">The sequence shown here is derived from an EMBL/GenBank/DDBJ whole genome shotgun (WGS) entry which is preliminary data.</text>
</comment>
<dbReference type="InterPro" id="IPR052019">
    <property type="entry name" value="F420H2_bilvrd_red/Heme_oxyg"/>
</dbReference>
<accession>A0A5N0VPJ0</accession>
<dbReference type="Pfam" id="PF01243">
    <property type="entry name" value="PNPOx_N"/>
    <property type="match status" value="1"/>
</dbReference>
<evidence type="ECO:0000313" key="3">
    <source>
        <dbReference type="EMBL" id="KAA9166742.1"/>
    </source>
</evidence>
<evidence type="ECO:0000259" key="2">
    <source>
        <dbReference type="Pfam" id="PF01243"/>
    </source>
</evidence>
<dbReference type="InterPro" id="IPR011576">
    <property type="entry name" value="Pyridox_Oxase_N"/>
</dbReference>
<evidence type="ECO:0000313" key="4">
    <source>
        <dbReference type="Proteomes" id="UP000319769"/>
    </source>
</evidence>
<dbReference type="EMBL" id="VMNW02000001">
    <property type="protein sequence ID" value="KAA9166742.1"/>
    <property type="molecule type" value="Genomic_DNA"/>
</dbReference>
<feature type="domain" description="Pyridoxamine 5'-phosphate oxidase N-terminal" evidence="2">
    <location>
        <begin position="11"/>
        <end position="121"/>
    </location>
</feature>
<dbReference type="EC" id="1.-.-.-" evidence="3"/>
<reference evidence="3" key="1">
    <citation type="submission" date="2019-09" db="EMBL/GenBank/DDBJ databases">
        <authorList>
            <person name="Teo W.F.A."/>
            <person name="Duangmal K."/>
        </authorList>
    </citation>
    <scope>NUCLEOTIDE SEQUENCE [LARGE SCALE GENOMIC DNA]</scope>
    <source>
        <strain evidence="3">K81G1</strain>
    </source>
</reference>